<organism evidence="1 2">
    <name type="scientific">Treponema phagedenis</name>
    <dbReference type="NCBI Taxonomy" id="162"/>
    <lineage>
        <taxon>Bacteria</taxon>
        <taxon>Pseudomonadati</taxon>
        <taxon>Spirochaetota</taxon>
        <taxon>Spirochaetia</taxon>
        <taxon>Spirochaetales</taxon>
        <taxon>Treponemataceae</taxon>
        <taxon>Treponema</taxon>
    </lineage>
</organism>
<accession>A0A0B7GUD8</accession>
<sequence length="102" mass="11914">MQATSGMLQSVLFLNISMRTGHKISRHTKFTTNIIYLLTELSEGLHRYSVHLKLLHEKTEFNLKFIPPELQDLVTGLELSNCTLWEAIQKFGKIYFRYTLLL</sequence>
<dbReference type="EMBL" id="CDNC01000001">
    <property type="protein sequence ID" value="CEM60565.1"/>
    <property type="molecule type" value="Genomic_DNA"/>
</dbReference>
<gene>
    <name evidence="1" type="ORF">TPHV1_10233</name>
</gene>
<protein>
    <submittedName>
        <fullName evidence="1">Uncharacterized protein</fullName>
    </submittedName>
</protein>
<evidence type="ECO:0000313" key="1">
    <source>
        <dbReference type="EMBL" id="CEM60565.1"/>
    </source>
</evidence>
<dbReference type="AlphaFoldDB" id="A0A0B7GUD8"/>
<reference evidence="2" key="1">
    <citation type="submission" date="2015-01" db="EMBL/GenBank/DDBJ databases">
        <authorList>
            <person name="Manzoor Shahid"/>
            <person name="Zubair Saima"/>
        </authorList>
    </citation>
    <scope>NUCLEOTIDE SEQUENCE [LARGE SCALE GENOMIC DNA]</scope>
    <source>
        <strain evidence="2">V1</strain>
    </source>
</reference>
<name>A0A0B7GUD8_TREPH</name>
<keyword evidence="2" id="KW-1185">Reference proteome</keyword>
<evidence type="ECO:0000313" key="2">
    <source>
        <dbReference type="Proteomes" id="UP000042527"/>
    </source>
</evidence>
<dbReference type="Proteomes" id="UP000042527">
    <property type="component" value="Unassembled WGS sequence"/>
</dbReference>
<proteinExistence type="predicted"/>